<dbReference type="Pfam" id="PF05699">
    <property type="entry name" value="Dimer_Tnp_hAT"/>
    <property type="match status" value="1"/>
</dbReference>
<gene>
    <name evidence="3" type="ORF">OUZ56_002500</name>
</gene>
<proteinExistence type="predicted"/>
<name>A0ABR0A666_9CRUS</name>
<dbReference type="PANTHER" id="PTHR47501">
    <property type="entry name" value="TRANSPOSASE-RELATED"/>
    <property type="match status" value="1"/>
</dbReference>
<dbReference type="SUPFAM" id="SSF140996">
    <property type="entry name" value="Hermes dimerisation domain"/>
    <property type="match status" value="1"/>
</dbReference>
<reference evidence="3 4" key="1">
    <citation type="journal article" date="2023" name="Nucleic Acids Res.">
        <title>The hologenome of Daphnia magna reveals possible DNA methylation and microbiome-mediated evolution of the host genome.</title>
        <authorList>
            <person name="Chaturvedi A."/>
            <person name="Li X."/>
            <person name="Dhandapani V."/>
            <person name="Marshall H."/>
            <person name="Kissane S."/>
            <person name="Cuenca-Cambronero M."/>
            <person name="Asole G."/>
            <person name="Calvet F."/>
            <person name="Ruiz-Romero M."/>
            <person name="Marangio P."/>
            <person name="Guigo R."/>
            <person name="Rago D."/>
            <person name="Mirbahai L."/>
            <person name="Eastwood N."/>
            <person name="Colbourne J.K."/>
            <person name="Zhou J."/>
            <person name="Mallon E."/>
            <person name="Orsini L."/>
        </authorList>
    </citation>
    <scope>NUCLEOTIDE SEQUENCE [LARGE SCALE GENOMIC DNA]</scope>
    <source>
        <strain evidence="3">LRV0_1</strain>
    </source>
</reference>
<protein>
    <recommendedName>
        <fullName evidence="2">HAT C-terminal dimerisation domain-containing protein</fullName>
    </recommendedName>
</protein>
<dbReference type="Proteomes" id="UP001234178">
    <property type="component" value="Unassembled WGS sequence"/>
</dbReference>
<evidence type="ECO:0000313" key="4">
    <source>
        <dbReference type="Proteomes" id="UP001234178"/>
    </source>
</evidence>
<feature type="domain" description="HAT C-terminal dimerisation" evidence="2">
    <location>
        <begin position="637"/>
        <end position="690"/>
    </location>
</feature>
<keyword evidence="4" id="KW-1185">Reference proteome</keyword>
<dbReference type="InterPro" id="IPR012337">
    <property type="entry name" value="RNaseH-like_sf"/>
</dbReference>
<organism evidence="3 4">
    <name type="scientific">Daphnia magna</name>
    <dbReference type="NCBI Taxonomy" id="35525"/>
    <lineage>
        <taxon>Eukaryota</taxon>
        <taxon>Metazoa</taxon>
        <taxon>Ecdysozoa</taxon>
        <taxon>Arthropoda</taxon>
        <taxon>Crustacea</taxon>
        <taxon>Branchiopoda</taxon>
        <taxon>Diplostraca</taxon>
        <taxon>Cladocera</taxon>
        <taxon>Anomopoda</taxon>
        <taxon>Daphniidae</taxon>
        <taxon>Daphnia</taxon>
    </lineage>
</organism>
<dbReference type="SUPFAM" id="SSF53098">
    <property type="entry name" value="Ribonuclease H-like"/>
    <property type="match status" value="1"/>
</dbReference>
<dbReference type="InterPro" id="IPR008906">
    <property type="entry name" value="HATC_C_dom"/>
</dbReference>
<dbReference type="PANTHER" id="PTHR47501:SF5">
    <property type="entry name" value="HAT C-TERMINAL DIMERISATION DOMAIN-CONTAINING PROTEIN"/>
    <property type="match status" value="1"/>
</dbReference>
<accession>A0ABR0A666</accession>
<feature type="region of interest" description="Disordered" evidence="1">
    <location>
        <begin position="1"/>
        <end position="35"/>
    </location>
</feature>
<evidence type="ECO:0000259" key="2">
    <source>
        <dbReference type="Pfam" id="PF05699"/>
    </source>
</evidence>
<sequence length="714" mass="81687">MDPTPSTSKDDPVIDLTETESQDKNSNSSGKSGTKRKYVVTVPEKFFSKVSSGERSNVYKCIMGCVNKTINVNHTSLYNARRHIETFHKPRLVEFNSSFGDQRLQDKTHNEVKNDQAPIDKHLVSTKDPPTSKQILTQDELDDRIMKFIVKDMNALRVVEKEGFLGLMQGVVGKLRVKKRTFFTEKLKKEYSNSKTALCLALEKATHICTTADMWTGHKRSYLGMTAHWKGEDLKRSSACLAVRRVKGRHTFDVIASTINEIHKEFKIQGKVNVMITDSGSNFLKAFKIFGENELTLTEDQENLQSEEDEDYEEDADGVVYLDLDNIFQEHYGQTSLAQEEIVENENEDSDTEITDEPQEQIKLPYHVKCPCHLLNLIATTDISKITNPSFKKLKKSGSKTPKIWNKQSRSSLACDIIKEKLGLLFILHNQTRWNSFYDALNCVQKFSKTKTMELDETFRHFAVNPLTQSEKEFIAEYVRIMEPFTEALDVLQNEENMSIGCVIPTINLLIEKMEEFRTDPTIIHCGPLVSAVLLGLQTRFERLLTEHHLIIASISDPMFKMIWVDDILQAEYTSLLKGAVRRFKDSQPHSCSSTVDIPNSPKKKRFLDGLNRRASTEVDEVEKYLTDEAIDIDALDRFPNIKMVYREYNSGIPSSAACERLFSTAGLIFTAKRCNLSDKNFEMLVFLKLNEACCREWAYNPSKTSTRTRSNRK</sequence>
<comment type="caution">
    <text evidence="3">The sequence shown here is derived from an EMBL/GenBank/DDBJ whole genome shotgun (WGS) entry which is preliminary data.</text>
</comment>
<evidence type="ECO:0000313" key="3">
    <source>
        <dbReference type="EMBL" id="KAK4020534.1"/>
    </source>
</evidence>
<evidence type="ECO:0000256" key="1">
    <source>
        <dbReference type="SAM" id="MobiDB-lite"/>
    </source>
</evidence>
<dbReference type="EMBL" id="JAOYFB010000036">
    <property type="protein sequence ID" value="KAK4020534.1"/>
    <property type="molecule type" value="Genomic_DNA"/>
</dbReference>